<dbReference type="Proteomes" id="UP000229897">
    <property type="component" value="Chromosome"/>
</dbReference>
<dbReference type="GO" id="GO:0005886">
    <property type="term" value="C:plasma membrane"/>
    <property type="evidence" value="ECO:0007669"/>
    <property type="project" value="TreeGrafter"/>
</dbReference>
<comment type="catalytic activity">
    <reaction evidence="2">
        <text>2 GTP = 3',3'-c-di-GMP + 2 diphosphate</text>
        <dbReference type="Rhea" id="RHEA:24898"/>
        <dbReference type="ChEBI" id="CHEBI:33019"/>
        <dbReference type="ChEBI" id="CHEBI:37565"/>
        <dbReference type="ChEBI" id="CHEBI:58805"/>
        <dbReference type="EC" id="2.7.7.65"/>
    </reaction>
</comment>
<protein>
    <recommendedName>
        <fullName evidence="1">diguanylate cyclase</fullName>
        <ecNumber evidence="1">2.7.7.65</ecNumber>
    </recommendedName>
</protein>
<dbReference type="InterPro" id="IPR029787">
    <property type="entry name" value="Nucleotide_cyclase"/>
</dbReference>
<evidence type="ECO:0000256" key="2">
    <source>
        <dbReference type="ARBA" id="ARBA00034247"/>
    </source>
</evidence>
<dbReference type="SMART" id="SM00267">
    <property type="entry name" value="GGDEF"/>
    <property type="match status" value="1"/>
</dbReference>
<dbReference type="GO" id="GO:0043709">
    <property type="term" value="P:cell adhesion involved in single-species biofilm formation"/>
    <property type="evidence" value="ECO:0007669"/>
    <property type="project" value="TreeGrafter"/>
</dbReference>
<dbReference type="InterPro" id="IPR043128">
    <property type="entry name" value="Rev_trsase/Diguanyl_cyclase"/>
</dbReference>
<dbReference type="EMBL" id="CP024608">
    <property type="protein sequence ID" value="ATQ76959.1"/>
    <property type="molecule type" value="Genomic_DNA"/>
</dbReference>
<dbReference type="Gene3D" id="3.30.450.40">
    <property type="match status" value="1"/>
</dbReference>
<evidence type="ECO:0000259" key="3">
    <source>
        <dbReference type="PROSITE" id="PS50887"/>
    </source>
</evidence>
<organism evidence="4 5">
    <name type="scientific">Massilia violaceinigra</name>
    <dbReference type="NCBI Taxonomy" id="2045208"/>
    <lineage>
        <taxon>Bacteria</taxon>
        <taxon>Pseudomonadati</taxon>
        <taxon>Pseudomonadota</taxon>
        <taxon>Betaproteobacteria</taxon>
        <taxon>Burkholderiales</taxon>
        <taxon>Oxalobacteraceae</taxon>
        <taxon>Telluria group</taxon>
        <taxon>Massilia</taxon>
    </lineage>
</organism>
<accession>A0A2D2DPP7</accession>
<dbReference type="Gene3D" id="3.30.70.270">
    <property type="match status" value="1"/>
</dbReference>
<keyword evidence="5" id="KW-1185">Reference proteome</keyword>
<reference evidence="4" key="1">
    <citation type="submission" date="2017-10" db="EMBL/GenBank/DDBJ databases">
        <title>Massilia psychrophilum sp. nov., a novel purple-pigmented bacterium isolated from Tianshan glacier, Xinjiang Municipality, China.</title>
        <authorList>
            <person name="Wang H."/>
        </authorList>
    </citation>
    <scope>NUCLEOTIDE SEQUENCE [LARGE SCALE GENOMIC DNA]</scope>
    <source>
        <strain evidence="4">B2</strain>
    </source>
</reference>
<dbReference type="SUPFAM" id="SSF55073">
    <property type="entry name" value="Nucleotide cyclase"/>
    <property type="match status" value="1"/>
</dbReference>
<sequence length="478" mass="51171">MSQQIGLYLNPVGQRRVDFQGMYADMFARLFIADGTEQASVLLGQERVDLLIIDLERFDSSFDLDGLGELIACRAGAPVLLLCPFISAGWLPALMKFGPLAYAIAPLDDTDLRGAITAQLDAPSAPETHADDLRSLLALRTRLQQALVDVDDLINVAEQICIALCDASGAVHASLFRMDVPGDLQLEAQYSPTGLNLARVLHRSDRLLQSPLRHAFPGLVAACSNEMALLDAPAKAGEPELALSLVDKGVEMVIGLPLGSAPGSAMAGSLCLMFGRARQFGGEELDSFVALAQLAGFGLRMAAMSRENEALLGRVTHLATVDALTGVANRRHGEHLLELEIKRARRYKVPLALIGFDIDRFKAINDQFGHPVGDAALRTVAEVTQSVLRASDVLIRSGGEEFLIIVPHNSAIDALKIAEKIRLAVAQTDIAGCDRLTISLGVGQLADQESADALMLRVDAALGRAKRAGRNCVELAMS</sequence>
<evidence type="ECO:0000313" key="5">
    <source>
        <dbReference type="Proteomes" id="UP000229897"/>
    </source>
</evidence>
<dbReference type="OrthoDB" id="8766408at2"/>
<dbReference type="GO" id="GO:0052621">
    <property type="term" value="F:diguanylate cyclase activity"/>
    <property type="evidence" value="ECO:0007669"/>
    <property type="project" value="UniProtKB-EC"/>
</dbReference>
<dbReference type="AlphaFoldDB" id="A0A2D2DPP7"/>
<dbReference type="PANTHER" id="PTHR45138:SF9">
    <property type="entry name" value="DIGUANYLATE CYCLASE DGCM-RELATED"/>
    <property type="match status" value="1"/>
</dbReference>
<name>A0A2D2DPP7_9BURK</name>
<dbReference type="GO" id="GO:1902201">
    <property type="term" value="P:negative regulation of bacterial-type flagellum-dependent cell motility"/>
    <property type="evidence" value="ECO:0007669"/>
    <property type="project" value="TreeGrafter"/>
</dbReference>
<evidence type="ECO:0000256" key="1">
    <source>
        <dbReference type="ARBA" id="ARBA00012528"/>
    </source>
</evidence>
<dbReference type="InterPro" id="IPR029016">
    <property type="entry name" value="GAF-like_dom_sf"/>
</dbReference>
<dbReference type="InterPro" id="IPR000160">
    <property type="entry name" value="GGDEF_dom"/>
</dbReference>
<dbReference type="EC" id="2.7.7.65" evidence="1"/>
<evidence type="ECO:0000313" key="4">
    <source>
        <dbReference type="EMBL" id="ATQ76959.1"/>
    </source>
</evidence>
<dbReference type="KEGG" id="mass:CR152_22430"/>
<dbReference type="SUPFAM" id="SSF55781">
    <property type="entry name" value="GAF domain-like"/>
    <property type="match status" value="1"/>
</dbReference>
<dbReference type="InterPro" id="IPR011006">
    <property type="entry name" value="CheY-like_superfamily"/>
</dbReference>
<dbReference type="CDD" id="cd01949">
    <property type="entry name" value="GGDEF"/>
    <property type="match status" value="1"/>
</dbReference>
<gene>
    <name evidence="4" type="ORF">CR152_22430</name>
</gene>
<dbReference type="InterPro" id="IPR050469">
    <property type="entry name" value="Diguanylate_Cyclase"/>
</dbReference>
<dbReference type="PANTHER" id="PTHR45138">
    <property type="entry name" value="REGULATORY COMPONENTS OF SENSORY TRANSDUCTION SYSTEM"/>
    <property type="match status" value="1"/>
</dbReference>
<dbReference type="RefSeq" id="WP_099878687.1">
    <property type="nucleotide sequence ID" value="NZ_CP024608.1"/>
</dbReference>
<feature type="domain" description="GGDEF" evidence="3">
    <location>
        <begin position="349"/>
        <end position="478"/>
    </location>
</feature>
<dbReference type="SUPFAM" id="SSF52172">
    <property type="entry name" value="CheY-like"/>
    <property type="match status" value="1"/>
</dbReference>
<dbReference type="Pfam" id="PF00990">
    <property type="entry name" value="GGDEF"/>
    <property type="match status" value="1"/>
</dbReference>
<dbReference type="FunFam" id="3.30.70.270:FF:000001">
    <property type="entry name" value="Diguanylate cyclase domain protein"/>
    <property type="match status" value="1"/>
</dbReference>
<dbReference type="PROSITE" id="PS50887">
    <property type="entry name" value="GGDEF"/>
    <property type="match status" value="1"/>
</dbReference>
<proteinExistence type="predicted"/>
<dbReference type="NCBIfam" id="TIGR00254">
    <property type="entry name" value="GGDEF"/>
    <property type="match status" value="1"/>
</dbReference>